<dbReference type="Gene3D" id="3.80.10.10">
    <property type="entry name" value="Ribonuclease Inhibitor"/>
    <property type="match status" value="2"/>
</dbReference>
<reference evidence="7" key="2">
    <citation type="submission" date="2020-12" db="UniProtKB">
        <authorList>
            <consortium name="WormBaseParasite"/>
        </authorList>
    </citation>
    <scope>IDENTIFICATION</scope>
</reference>
<dbReference type="InterPro" id="IPR001611">
    <property type="entry name" value="Leu-rich_rpt"/>
</dbReference>
<dbReference type="PANTHER" id="PTHR15454">
    <property type="entry name" value="NISCHARIN RELATED"/>
    <property type="match status" value="1"/>
</dbReference>
<dbReference type="Proteomes" id="UP000035682">
    <property type="component" value="Unplaced"/>
</dbReference>
<dbReference type="PROSITE" id="PS51450">
    <property type="entry name" value="LRR"/>
    <property type="match status" value="5"/>
</dbReference>
<proteinExistence type="predicted"/>
<feature type="compositionally biased region" description="Polar residues" evidence="4">
    <location>
        <begin position="338"/>
        <end position="350"/>
    </location>
</feature>
<keyword evidence="3" id="KW-0175">Coiled coil</keyword>
<dbReference type="EMBL" id="LN609528">
    <property type="protein sequence ID" value="CEF62019.1"/>
    <property type="molecule type" value="Genomic_DNA"/>
</dbReference>
<dbReference type="WBParaSite" id="SRAE_1000029500.1">
    <property type="protein sequence ID" value="SRAE_1000029500.1"/>
    <property type="gene ID" value="WBGene00256889"/>
</dbReference>
<accession>A0A090L3E2</accession>
<dbReference type="Pfam" id="PF13855">
    <property type="entry name" value="LRR_8"/>
    <property type="match status" value="1"/>
</dbReference>
<evidence type="ECO:0000313" key="7">
    <source>
        <dbReference type="WBParaSite" id="SRAE_1000029500.1"/>
    </source>
</evidence>
<evidence type="ECO:0000256" key="1">
    <source>
        <dbReference type="ARBA" id="ARBA00022614"/>
    </source>
</evidence>
<dbReference type="InterPro" id="IPR032675">
    <property type="entry name" value="LRR_dom_sf"/>
</dbReference>
<dbReference type="WormBase" id="SRAE_1000029500">
    <property type="protein sequence ID" value="SRP05509"/>
    <property type="gene ID" value="WBGene00256889"/>
</dbReference>
<evidence type="ECO:0000256" key="4">
    <source>
        <dbReference type="SAM" id="MobiDB-lite"/>
    </source>
</evidence>
<protein>
    <submittedName>
        <fullName evidence="5 7">Centrosomal protein of 97 kDa</fullName>
    </submittedName>
</protein>
<gene>
    <name evidence="5 7 8" type="ORF">SRAE_1000029500</name>
</gene>
<keyword evidence="2" id="KW-0677">Repeat</keyword>
<feature type="region of interest" description="Disordered" evidence="4">
    <location>
        <begin position="411"/>
        <end position="461"/>
    </location>
</feature>
<feature type="region of interest" description="Disordered" evidence="4">
    <location>
        <begin position="338"/>
        <end position="370"/>
    </location>
</feature>
<name>A0A090L3E2_STRRB</name>
<feature type="compositionally biased region" description="Low complexity" evidence="4">
    <location>
        <begin position="416"/>
        <end position="425"/>
    </location>
</feature>
<dbReference type="OMA" id="GADQMES"/>
<sequence>MTSDYQLTKSRLNLVEHSNSSSLSPSQHQMNTEEPQIIEETLNLAGLGISRINLQYKDKYKSLRKLDISNNVFHAASGFKYFFDLEELNASNNCIQHLYFVQPLARSLKILNLSHNGLKQLESEIFCKMYFLEECDFSHNQISKIRLSHDLPRLKHLNLANNFINCIPLINNFSSLTTLNLAHNQLISLQDISKSFPTSLKHLDISSNIINDITEFMYLRGMELFSLKIENNPCVKTHGRSFCYRAYFSALVRSLTELDGFLLDDVDKLKGEFITMNGLFIKFKPRITSHAALCEFLTEQCPLSQVPDSVGRMSLKSVTGEKFSKIYDSFRSNSSAGTINDENIVPSNSTKKPKTKITIRDMPKSPSENEMTNNVVDASFKLQNLCLENLDLSNNLNLTHDLLDSEDDYIDSGTRSVSQSSQSESIKTVHEIPPSQECHQSTNSDLLTEQELNSSEKKTSLQYHSLESLSEESVENSKKLFQQISSKDKISNKYHINTDIDKIQINNSNVDIAVIVSDKQRNPNDDNNVMELSPREEISLKSLSTKHRLKKLTSNKKRKMYNKERYLNMMHMIKESREIFNKHIQLSNNEVKELKEANETIKLDLEENLNEYKEVINSHAVSISCLQDKINEQQKSIDNFKNIISKIYPIVLITDVRKTKNNVIEIEWANEQSITNSIKGYDVYVDNKYAGIFKGANKFISIAKLDLTVDHEIRIKCVVDGMENVPDLPFTTFKIKKNST</sequence>
<feature type="coiled-coil region" evidence="3">
    <location>
        <begin position="584"/>
        <end position="643"/>
    </location>
</feature>
<dbReference type="SUPFAM" id="SSF52058">
    <property type="entry name" value="L domain-like"/>
    <property type="match status" value="1"/>
</dbReference>
<dbReference type="GeneID" id="36374384"/>
<evidence type="ECO:0000256" key="3">
    <source>
        <dbReference type="SAM" id="Coils"/>
    </source>
</evidence>
<dbReference type="SMART" id="SM00369">
    <property type="entry name" value="LRR_TYP"/>
    <property type="match status" value="3"/>
</dbReference>
<evidence type="ECO:0000313" key="8">
    <source>
        <dbReference type="WormBase" id="SRAE_1000029500"/>
    </source>
</evidence>
<dbReference type="CTD" id="36374384"/>
<keyword evidence="6" id="KW-1185">Reference proteome</keyword>
<feature type="compositionally biased region" description="Polar residues" evidence="4">
    <location>
        <begin position="437"/>
        <end position="453"/>
    </location>
</feature>
<dbReference type="RefSeq" id="XP_024501221.1">
    <property type="nucleotide sequence ID" value="XM_024647110.1"/>
</dbReference>
<dbReference type="AlphaFoldDB" id="A0A090L3E2"/>
<dbReference type="OrthoDB" id="5954088at2759"/>
<dbReference type="STRING" id="34506.A0A090L3E2"/>
<organism evidence="5">
    <name type="scientific">Strongyloides ratti</name>
    <name type="common">Parasitic roundworm</name>
    <dbReference type="NCBI Taxonomy" id="34506"/>
    <lineage>
        <taxon>Eukaryota</taxon>
        <taxon>Metazoa</taxon>
        <taxon>Ecdysozoa</taxon>
        <taxon>Nematoda</taxon>
        <taxon>Chromadorea</taxon>
        <taxon>Rhabditida</taxon>
        <taxon>Tylenchina</taxon>
        <taxon>Panagrolaimomorpha</taxon>
        <taxon>Strongyloidoidea</taxon>
        <taxon>Strongyloididae</taxon>
        <taxon>Strongyloides</taxon>
    </lineage>
</organism>
<evidence type="ECO:0000256" key="2">
    <source>
        <dbReference type="ARBA" id="ARBA00022737"/>
    </source>
</evidence>
<dbReference type="PANTHER" id="PTHR15454:SF56">
    <property type="entry name" value="PROTEIN PHOSPHATASE 1 REGULATORY SUBUNIT 7-RELATED"/>
    <property type="match status" value="1"/>
</dbReference>
<evidence type="ECO:0000313" key="6">
    <source>
        <dbReference type="Proteomes" id="UP000035682"/>
    </source>
</evidence>
<keyword evidence="1" id="KW-0433">Leucine-rich repeat</keyword>
<dbReference type="GO" id="GO:0005737">
    <property type="term" value="C:cytoplasm"/>
    <property type="evidence" value="ECO:0007669"/>
    <property type="project" value="TreeGrafter"/>
</dbReference>
<evidence type="ECO:0000313" key="5">
    <source>
        <dbReference type="EMBL" id="CEF62019.1"/>
    </source>
</evidence>
<dbReference type="InterPro" id="IPR003591">
    <property type="entry name" value="Leu-rich_rpt_typical-subtyp"/>
</dbReference>
<reference evidence="5 6" key="1">
    <citation type="submission" date="2014-09" db="EMBL/GenBank/DDBJ databases">
        <authorList>
            <person name="Martin A.A."/>
        </authorList>
    </citation>
    <scope>NUCLEOTIDE SEQUENCE</scope>
    <source>
        <strain evidence="6">ED321</strain>
        <strain evidence="5">ED321 Heterogonic</strain>
    </source>
</reference>